<dbReference type="InterPro" id="IPR016543">
    <property type="entry name" value="Fis1"/>
</dbReference>
<feature type="transmembrane region" description="Helical" evidence="9">
    <location>
        <begin position="151"/>
        <end position="173"/>
    </location>
</feature>
<gene>
    <name evidence="10" type="ORF">HID58_089266</name>
</gene>
<protein>
    <recommendedName>
        <fullName evidence="8">Mitochondrial fission 1 protein</fullName>
    </recommendedName>
</protein>
<dbReference type="Pfam" id="PF14852">
    <property type="entry name" value="Fis1_TPR_N"/>
    <property type="match status" value="1"/>
</dbReference>
<name>A0ABQ7XYJ6_BRANA</name>
<keyword evidence="11" id="KW-1185">Reference proteome</keyword>
<comment type="function">
    <text evidence="8">Component of the peroxisomal and mitochondrial division machineries. Plays a role in promoting the fission of mitochondria and peroxisomes.</text>
</comment>
<dbReference type="PANTHER" id="PTHR13247:SF13">
    <property type="entry name" value="MITOCHONDRIAL FISSION 1 PROTEIN B"/>
    <property type="match status" value="1"/>
</dbReference>
<proteinExistence type="inferred from homology"/>
<dbReference type="Pfam" id="PF14853">
    <property type="entry name" value="Fis1_TPR_C"/>
    <property type="match status" value="1"/>
</dbReference>
<evidence type="ECO:0000256" key="6">
    <source>
        <dbReference type="ARBA" id="ARBA00023128"/>
    </source>
</evidence>
<evidence type="ECO:0000256" key="2">
    <source>
        <dbReference type="ARBA" id="ARBA00008937"/>
    </source>
</evidence>
<comment type="similarity">
    <text evidence="2 8">Belongs to the FIS1 family.</text>
</comment>
<organism evidence="10 11">
    <name type="scientific">Brassica napus</name>
    <name type="common">Rape</name>
    <dbReference type="NCBI Taxonomy" id="3708"/>
    <lineage>
        <taxon>Eukaryota</taxon>
        <taxon>Viridiplantae</taxon>
        <taxon>Streptophyta</taxon>
        <taxon>Embryophyta</taxon>
        <taxon>Tracheophyta</taxon>
        <taxon>Spermatophyta</taxon>
        <taxon>Magnoliopsida</taxon>
        <taxon>eudicotyledons</taxon>
        <taxon>Gunneridae</taxon>
        <taxon>Pentapetalae</taxon>
        <taxon>rosids</taxon>
        <taxon>malvids</taxon>
        <taxon>Brassicales</taxon>
        <taxon>Brassicaceae</taxon>
        <taxon>Brassiceae</taxon>
        <taxon>Brassica</taxon>
    </lineage>
</organism>
<keyword evidence="7 8" id="KW-0472">Membrane</keyword>
<dbReference type="SUPFAM" id="SSF48452">
    <property type="entry name" value="TPR-like"/>
    <property type="match status" value="1"/>
</dbReference>
<accession>A0ABQ7XYJ6</accession>
<dbReference type="InterPro" id="IPR033745">
    <property type="entry name" value="Fis1_cytosol"/>
</dbReference>
<dbReference type="InterPro" id="IPR011990">
    <property type="entry name" value="TPR-like_helical_dom_sf"/>
</dbReference>
<dbReference type="PANTHER" id="PTHR13247">
    <property type="entry name" value="TETRATRICOPEPTIDE REPEAT PROTEIN 11 TPR REPEAT PROTEIN 11"/>
    <property type="match status" value="1"/>
</dbReference>
<dbReference type="EMBL" id="JAGKQM010000019">
    <property type="protein sequence ID" value="KAH0861005.1"/>
    <property type="molecule type" value="Genomic_DNA"/>
</dbReference>
<reference evidence="10 11" key="1">
    <citation type="submission" date="2021-05" db="EMBL/GenBank/DDBJ databases">
        <title>Genome Assembly of Synthetic Allotetraploid Brassica napus Reveals Homoeologous Exchanges between Subgenomes.</title>
        <authorList>
            <person name="Davis J.T."/>
        </authorList>
    </citation>
    <scope>NUCLEOTIDE SEQUENCE [LARGE SCALE GENOMIC DNA]</scope>
    <source>
        <strain evidence="11">cv. Da-Ae</strain>
        <tissue evidence="10">Seedling</tissue>
    </source>
</reference>
<evidence type="ECO:0000256" key="9">
    <source>
        <dbReference type="SAM" id="Phobius"/>
    </source>
</evidence>
<keyword evidence="4 8" id="KW-1000">Mitochondrion outer membrane</keyword>
<dbReference type="CDD" id="cd12212">
    <property type="entry name" value="Fis1"/>
    <property type="match status" value="1"/>
</dbReference>
<keyword evidence="6 8" id="KW-0496">Mitochondrion</keyword>
<comment type="caution">
    <text evidence="10">The sequence shown here is derived from an EMBL/GenBank/DDBJ whole genome shotgun (WGS) entry which is preliminary data.</text>
</comment>
<evidence type="ECO:0000256" key="5">
    <source>
        <dbReference type="ARBA" id="ARBA00022989"/>
    </source>
</evidence>
<comment type="subcellular location">
    <subcellularLocation>
        <location evidence="1">Mitochondrion outer membrane</location>
        <topology evidence="1">Single-pass membrane protein</topology>
    </subcellularLocation>
</comment>
<dbReference type="Proteomes" id="UP000824890">
    <property type="component" value="Unassembled WGS sequence"/>
</dbReference>
<keyword evidence="5 9" id="KW-1133">Transmembrane helix</keyword>
<evidence type="ECO:0000256" key="1">
    <source>
        <dbReference type="ARBA" id="ARBA00004572"/>
    </source>
</evidence>
<evidence type="ECO:0000313" key="10">
    <source>
        <dbReference type="EMBL" id="KAH0861005.1"/>
    </source>
</evidence>
<evidence type="ECO:0000256" key="4">
    <source>
        <dbReference type="ARBA" id="ARBA00022787"/>
    </source>
</evidence>
<evidence type="ECO:0000256" key="8">
    <source>
        <dbReference type="PIRNR" id="PIRNR008835"/>
    </source>
</evidence>
<dbReference type="InterPro" id="IPR028061">
    <property type="entry name" value="Fis1_TPR_C"/>
</dbReference>
<evidence type="ECO:0000256" key="3">
    <source>
        <dbReference type="ARBA" id="ARBA00022692"/>
    </source>
</evidence>
<evidence type="ECO:0000256" key="7">
    <source>
        <dbReference type="ARBA" id="ARBA00023136"/>
    </source>
</evidence>
<sequence>MDATIGKVFDSVSTFFAGVASGSSDEFPLCDTDIISGCEKELAEAQKGQDEGFKKESIMRLSWALVHSKMPADIQRGIAMLEGSVVSDTSPMTLREKLYLLAIGYYRSGDFSRSRGYIERCLEVEPEWRQAQTLKTAIEDRIVKGKPHDDGVIGVGIAVTAVGIVAGIAAALVRRG</sequence>
<dbReference type="InterPro" id="IPR028058">
    <property type="entry name" value="Fis1_TPR_N"/>
</dbReference>
<evidence type="ECO:0000313" key="11">
    <source>
        <dbReference type="Proteomes" id="UP000824890"/>
    </source>
</evidence>
<dbReference type="PIRSF" id="PIRSF008835">
    <property type="entry name" value="TPR_repeat_11_Fis1"/>
    <property type="match status" value="1"/>
</dbReference>
<keyword evidence="3 9" id="KW-0812">Transmembrane</keyword>
<comment type="domain">
    <text evidence="8">The C-terminus is necessary for mitochondrial or peroxisomal targeting, while the N-terminus is necessary for mitochondrial or peroxisomal fission.</text>
</comment>
<dbReference type="Gene3D" id="1.25.40.10">
    <property type="entry name" value="Tetratricopeptide repeat domain"/>
    <property type="match status" value="1"/>
</dbReference>